<proteinExistence type="predicted"/>
<organism evidence="1 2">
    <name type="scientific">Spiromyces aspiralis</name>
    <dbReference type="NCBI Taxonomy" id="68401"/>
    <lineage>
        <taxon>Eukaryota</taxon>
        <taxon>Fungi</taxon>
        <taxon>Fungi incertae sedis</taxon>
        <taxon>Zoopagomycota</taxon>
        <taxon>Kickxellomycotina</taxon>
        <taxon>Kickxellomycetes</taxon>
        <taxon>Kickxellales</taxon>
        <taxon>Kickxellaceae</taxon>
        <taxon>Spiromyces</taxon>
    </lineage>
</organism>
<reference evidence="1" key="1">
    <citation type="submission" date="2022-06" db="EMBL/GenBank/DDBJ databases">
        <title>Phylogenomic reconstructions and comparative analyses of Kickxellomycotina fungi.</title>
        <authorList>
            <person name="Reynolds N.K."/>
            <person name="Stajich J.E."/>
            <person name="Barry K."/>
            <person name="Grigoriev I.V."/>
            <person name="Crous P."/>
            <person name="Smith M.E."/>
        </authorList>
    </citation>
    <scope>NUCLEOTIDE SEQUENCE</scope>
    <source>
        <strain evidence="1">RSA 2271</strain>
    </source>
</reference>
<evidence type="ECO:0000313" key="2">
    <source>
        <dbReference type="Proteomes" id="UP001145114"/>
    </source>
</evidence>
<accession>A0ACC1H742</accession>
<name>A0ACC1H742_9FUNG</name>
<keyword evidence="2" id="KW-1185">Reference proteome</keyword>
<evidence type="ECO:0000313" key="1">
    <source>
        <dbReference type="EMBL" id="KAJ1669781.1"/>
    </source>
</evidence>
<feature type="non-terminal residue" evidence="1">
    <location>
        <position position="135"/>
    </location>
</feature>
<comment type="caution">
    <text evidence="1">The sequence shown here is derived from an EMBL/GenBank/DDBJ whole genome shotgun (WGS) entry which is preliminary data.</text>
</comment>
<dbReference type="Proteomes" id="UP001145114">
    <property type="component" value="Unassembled WGS sequence"/>
</dbReference>
<protein>
    <submittedName>
        <fullName evidence="1">Uncharacterized protein</fullName>
    </submittedName>
</protein>
<sequence length="135" mass="14976">MVLHCLLVTNKESQSSLQGWYTAMMRRMRNELIVCSLASVIASALCLGWALAPRGVTLRLSPLFWPVLAVIAVQLYAYFSACSQDGGLWGRIRGRLALYIGQKRGQPQHQDLSPKLRHHKQATLEGSNCLGNIVV</sequence>
<dbReference type="EMBL" id="JAMZIH010009670">
    <property type="protein sequence ID" value="KAJ1669781.1"/>
    <property type="molecule type" value="Genomic_DNA"/>
</dbReference>
<gene>
    <name evidence="1" type="ORF">EV182_008596</name>
</gene>